<gene>
    <name evidence="2" type="ORF">CELE_F43D2.7</name>
    <name evidence="2 4" type="ORF">F43D2.7</name>
</gene>
<feature type="transmembrane region" description="Helical" evidence="1">
    <location>
        <begin position="47"/>
        <end position="69"/>
    </location>
</feature>
<evidence type="ECO:0000313" key="4">
    <source>
        <dbReference type="WormBase" id="F43D2.7a"/>
    </source>
</evidence>
<organism evidence="2 3">
    <name type="scientific">Caenorhabditis elegans</name>
    <dbReference type="NCBI Taxonomy" id="6239"/>
    <lineage>
        <taxon>Eukaryota</taxon>
        <taxon>Metazoa</taxon>
        <taxon>Ecdysozoa</taxon>
        <taxon>Nematoda</taxon>
        <taxon>Chromadorea</taxon>
        <taxon>Rhabditida</taxon>
        <taxon>Rhabditina</taxon>
        <taxon>Rhabditomorpha</taxon>
        <taxon>Rhabditoidea</taxon>
        <taxon>Rhabditidae</taxon>
        <taxon>Peloderinae</taxon>
        <taxon>Caenorhabditis</taxon>
    </lineage>
</organism>
<keyword evidence="3" id="KW-1185">Reference proteome</keyword>
<evidence type="ECO:0000256" key="1">
    <source>
        <dbReference type="SAM" id="Phobius"/>
    </source>
</evidence>
<dbReference type="Bgee" id="WBGene00045516">
    <property type="expression patterns" value="Expressed in adult organism and 3 other cell types or tissues"/>
</dbReference>
<evidence type="ECO:0000313" key="2">
    <source>
        <dbReference type="EMBL" id="VAY52528.1"/>
    </source>
</evidence>
<proteinExistence type="predicted"/>
<keyword evidence="1" id="KW-0472">Membrane</keyword>
<reference evidence="2 3" key="1">
    <citation type="journal article" date="1998" name="Science">
        <title>Genome sequence of the nematode C. elegans: a platform for investigating biology.</title>
        <authorList>
            <consortium name="The C. elegans sequencing consortium"/>
            <person name="Sulson J.E."/>
            <person name="Waterston R."/>
        </authorList>
    </citation>
    <scope>NUCLEOTIDE SEQUENCE [LARGE SCALE GENOMIC DNA]</scope>
    <source>
        <strain evidence="2 3">Bristol N2</strain>
    </source>
</reference>
<evidence type="ECO:0000313" key="3">
    <source>
        <dbReference type="Proteomes" id="UP000001940"/>
    </source>
</evidence>
<dbReference type="EMBL" id="BX284605">
    <property type="protein sequence ID" value="VAY52528.1"/>
    <property type="molecule type" value="Genomic_DNA"/>
</dbReference>
<dbReference type="AlphaFoldDB" id="A0A3B1DQY8"/>
<keyword evidence="1" id="KW-0812">Transmembrane</keyword>
<dbReference type="AGR" id="WB:WBGene00045516"/>
<sequence length="90" mass="10748">MKYWVIILYFIGKFIFANSNVKCPKNSIEKELECAIKCCSSFVRFNFIAIGLISFIVISILFSFFCWLYRCCIPQRYDSVQYRYQQHVNS</sequence>
<dbReference type="ExpressionAtlas" id="A0A3B1DQY8">
    <property type="expression patterns" value="baseline and differential"/>
</dbReference>
<keyword evidence="1" id="KW-1133">Transmembrane helix</keyword>
<name>A0A3B1DQY8_CAEEL</name>
<dbReference type="Proteomes" id="UP000001940">
    <property type="component" value="Chromosome V"/>
</dbReference>
<accession>A0A3B1DQY8</accession>
<dbReference type="WormBase" id="F43D2.7a">
    <property type="protein sequence ID" value="CE52779"/>
    <property type="gene ID" value="WBGene00045516"/>
</dbReference>
<protein>
    <submittedName>
        <fullName evidence="2">CX domain-containing protein</fullName>
    </submittedName>
</protein>